<feature type="domain" description="Mycothiol-dependent maleylpyruvate isomerase metal-binding" evidence="1">
    <location>
        <begin position="14"/>
        <end position="130"/>
    </location>
</feature>
<comment type="caution">
    <text evidence="2">The sequence shown here is derived from an EMBL/GenBank/DDBJ whole genome shotgun (WGS) entry which is preliminary data.</text>
</comment>
<dbReference type="EMBL" id="BOMB01000055">
    <property type="protein sequence ID" value="GID16253.1"/>
    <property type="molecule type" value="Genomic_DNA"/>
</dbReference>
<sequence length="193" mass="19845">MHINELVELDGRAVAGTVDLARRVRPGDLTRPTPCADWDLGALLAHMTAQHHGFAAAAAGRGADPAAWRETPTDDPTAAYVAAAEAVAAAFAAPVERFVLPEVTRAADFPAAQAIGFHLVDYVVHGWDVATALGVTYPEPDEAVVTAALHVARAVPDGAARTVPGAAFAPALPAPDGAGALDTVLTLLGRQPR</sequence>
<dbReference type="Gene3D" id="1.20.120.450">
    <property type="entry name" value="dinb family like domain"/>
    <property type="match status" value="1"/>
</dbReference>
<evidence type="ECO:0000313" key="3">
    <source>
        <dbReference type="Proteomes" id="UP000612808"/>
    </source>
</evidence>
<evidence type="ECO:0000313" key="2">
    <source>
        <dbReference type="EMBL" id="GID16253.1"/>
    </source>
</evidence>
<dbReference type="InterPro" id="IPR017517">
    <property type="entry name" value="Maleyloyr_isom"/>
</dbReference>
<dbReference type="NCBIfam" id="TIGR03086">
    <property type="entry name" value="TIGR03086 family metal-binding protein"/>
    <property type="match status" value="1"/>
</dbReference>
<name>A0A8J3J973_9ACTN</name>
<dbReference type="AlphaFoldDB" id="A0A8J3J973"/>
<accession>A0A8J3J973</accession>
<reference evidence="2" key="1">
    <citation type="submission" date="2021-01" db="EMBL/GenBank/DDBJ databases">
        <title>Whole genome shotgun sequence of Actinocatenispora rupis NBRC 107355.</title>
        <authorList>
            <person name="Komaki H."/>
            <person name="Tamura T."/>
        </authorList>
    </citation>
    <scope>NUCLEOTIDE SEQUENCE</scope>
    <source>
        <strain evidence="2">NBRC 107355</strain>
    </source>
</reference>
<protein>
    <submittedName>
        <fullName evidence="2">TIGR03086 family protein</fullName>
    </submittedName>
</protein>
<keyword evidence="3" id="KW-1185">Reference proteome</keyword>
<dbReference type="InterPro" id="IPR024344">
    <property type="entry name" value="MDMPI_metal-binding"/>
</dbReference>
<evidence type="ECO:0000259" key="1">
    <source>
        <dbReference type="Pfam" id="PF11716"/>
    </source>
</evidence>
<proteinExistence type="predicted"/>
<dbReference type="Pfam" id="PF11716">
    <property type="entry name" value="MDMPI_N"/>
    <property type="match status" value="1"/>
</dbReference>
<dbReference type="InterPro" id="IPR034660">
    <property type="entry name" value="DinB/YfiT-like"/>
</dbReference>
<dbReference type="RefSeq" id="WP_203664928.1">
    <property type="nucleotide sequence ID" value="NZ_BAAAZM010000034.1"/>
</dbReference>
<dbReference type="GO" id="GO:0046872">
    <property type="term" value="F:metal ion binding"/>
    <property type="evidence" value="ECO:0007669"/>
    <property type="project" value="InterPro"/>
</dbReference>
<dbReference type="SUPFAM" id="SSF109854">
    <property type="entry name" value="DinB/YfiT-like putative metalloenzymes"/>
    <property type="match status" value="1"/>
</dbReference>
<organism evidence="2 3">
    <name type="scientific">Actinocatenispora rupis</name>
    <dbReference type="NCBI Taxonomy" id="519421"/>
    <lineage>
        <taxon>Bacteria</taxon>
        <taxon>Bacillati</taxon>
        <taxon>Actinomycetota</taxon>
        <taxon>Actinomycetes</taxon>
        <taxon>Micromonosporales</taxon>
        <taxon>Micromonosporaceae</taxon>
        <taxon>Actinocatenispora</taxon>
    </lineage>
</organism>
<gene>
    <name evidence="2" type="ORF">Aru02nite_71420</name>
</gene>
<dbReference type="NCBIfam" id="TIGR03083">
    <property type="entry name" value="maleylpyruvate isomerase family mycothiol-dependent enzyme"/>
    <property type="match status" value="1"/>
</dbReference>
<dbReference type="Proteomes" id="UP000612808">
    <property type="component" value="Unassembled WGS sequence"/>
</dbReference>
<dbReference type="InterPro" id="IPR017520">
    <property type="entry name" value="CHP03086"/>
</dbReference>